<dbReference type="Gene3D" id="2.60.200.30">
    <property type="entry name" value="Probable inorganic polyphosphate/atp-NAD kinase, domain 2"/>
    <property type="match status" value="1"/>
</dbReference>
<comment type="subcellular location">
    <subcellularLocation>
        <location evidence="8">Cytoplasm</location>
    </subcellularLocation>
</comment>
<dbReference type="Gene3D" id="3.40.50.10330">
    <property type="entry name" value="Probable inorganic polyphosphate/atp-NAD kinase, domain 1"/>
    <property type="match status" value="1"/>
</dbReference>
<evidence type="ECO:0000256" key="4">
    <source>
        <dbReference type="ARBA" id="ARBA00022840"/>
    </source>
</evidence>
<evidence type="ECO:0000256" key="3">
    <source>
        <dbReference type="ARBA" id="ARBA00022777"/>
    </source>
</evidence>
<comment type="caution">
    <text evidence="8">Lacks conserved residue(s) required for the propagation of feature annotation.</text>
</comment>
<evidence type="ECO:0000256" key="5">
    <source>
        <dbReference type="ARBA" id="ARBA00022857"/>
    </source>
</evidence>
<dbReference type="InterPro" id="IPR017438">
    <property type="entry name" value="ATP-NAD_kinase_N"/>
</dbReference>
<dbReference type="Proteomes" id="UP000002043">
    <property type="component" value="Chromosome"/>
</dbReference>
<evidence type="ECO:0000256" key="6">
    <source>
        <dbReference type="ARBA" id="ARBA00023027"/>
    </source>
</evidence>
<dbReference type="GO" id="GO:0005524">
    <property type="term" value="F:ATP binding"/>
    <property type="evidence" value="ECO:0007669"/>
    <property type="project" value="UniProtKB-KW"/>
</dbReference>
<gene>
    <name evidence="8" type="primary">nadK</name>
    <name evidence="9" type="ordered locus">Thal_1233</name>
</gene>
<sequence length="270" mass="29667">MPKKVLLFVKNTDRALQTASSISEHLIKEGVLVSTFVNVPEEKKRISAEEFDLAVVVGGDGTFLSCARMVAPYGVPIIGVNEGRFGFLTEVDREEAPTIIRMALEGSIKPQERIMLEAQTSSESIGGVVLNDVVLSRTYLSRMLEMDIYVNDEAVTRIYGDGIIVATPTGSTAYALSAGGPIVYPEADVLLIVPICPHTLSNRPVVLPSYSRIKLVNLSTNAYLTLDGQEGTQLKQGEEVEVKAAPFRCLIYSHPNRSFFYILKEKLRWG</sequence>
<dbReference type="AlphaFoldDB" id="D3SM85"/>
<comment type="catalytic activity">
    <reaction evidence="7 8">
        <text>NAD(+) + ATP = ADP + NADP(+) + H(+)</text>
        <dbReference type="Rhea" id="RHEA:18629"/>
        <dbReference type="ChEBI" id="CHEBI:15378"/>
        <dbReference type="ChEBI" id="CHEBI:30616"/>
        <dbReference type="ChEBI" id="CHEBI:57540"/>
        <dbReference type="ChEBI" id="CHEBI:58349"/>
        <dbReference type="ChEBI" id="CHEBI:456216"/>
        <dbReference type="EC" id="2.7.1.23"/>
    </reaction>
</comment>
<keyword evidence="1 8" id="KW-0808">Transferase</keyword>
<organism evidence="9 10">
    <name type="scientific">Thermocrinis albus (strain DSM 14484 / JCM 11386 / HI 11/12)</name>
    <dbReference type="NCBI Taxonomy" id="638303"/>
    <lineage>
        <taxon>Bacteria</taxon>
        <taxon>Pseudomonadati</taxon>
        <taxon>Aquificota</taxon>
        <taxon>Aquificia</taxon>
        <taxon>Aquificales</taxon>
        <taxon>Aquificaceae</taxon>
        <taxon>Thermocrinis</taxon>
    </lineage>
</organism>
<evidence type="ECO:0000313" key="10">
    <source>
        <dbReference type="Proteomes" id="UP000002043"/>
    </source>
</evidence>
<dbReference type="GO" id="GO:0046872">
    <property type="term" value="F:metal ion binding"/>
    <property type="evidence" value="ECO:0007669"/>
    <property type="project" value="UniProtKB-UniRule"/>
</dbReference>
<dbReference type="SUPFAM" id="SSF111331">
    <property type="entry name" value="NAD kinase/diacylglycerol kinase-like"/>
    <property type="match status" value="1"/>
</dbReference>
<feature type="binding site" evidence="8">
    <location>
        <position position="229"/>
    </location>
    <ligand>
        <name>NAD(+)</name>
        <dbReference type="ChEBI" id="CHEBI:57540"/>
    </ligand>
</feature>
<evidence type="ECO:0000256" key="1">
    <source>
        <dbReference type="ARBA" id="ARBA00022679"/>
    </source>
</evidence>
<feature type="binding site" evidence="8">
    <location>
        <begin position="60"/>
        <end position="61"/>
    </location>
    <ligand>
        <name>NAD(+)</name>
        <dbReference type="ChEBI" id="CHEBI:57540"/>
    </ligand>
</feature>
<dbReference type="STRING" id="638303.Thal_1233"/>
<dbReference type="GO" id="GO:0019674">
    <property type="term" value="P:NAD+ metabolic process"/>
    <property type="evidence" value="ECO:0007669"/>
    <property type="project" value="InterPro"/>
</dbReference>
<feature type="binding site" evidence="8">
    <location>
        <position position="142"/>
    </location>
    <ligand>
        <name>NAD(+)</name>
        <dbReference type="ChEBI" id="CHEBI:57540"/>
    </ligand>
</feature>
<dbReference type="HOGENOM" id="CLU_008831_0_1_0"/>
<dbReference type="Pfam" id="PF01513">
    <property type="entry name" value="NAD_kinase"/>
    <property type="match status" value="1"/>
</dbReference>
<keyword evidence="6 8" id="KW-0520">NAD</keyword>
<feature type="binding site" evidence="8">
    <location>
        <begin position="172"/>
        <end position="177"/>
    </location>
    <ligand>
        <name>NAD(+)</name>
        <dbReference type="ChEBI" id="CHEBI:57540"/>
    </ligand>
</feature>
<evidence type="ECO:0000256" key="8">
    <source>
        <dbReference type="HAMAP-Rule" id="MF_00361"/>
    </source>
</evidence>
<dbReference type="PANTHER" id="PTHR20275">
    <property type="entry name" value="NAD KINASE"/>
    <property type="match status" value="1"/>
</dbReference>
<dbReference type="GO" id="GO:0005737">
    <property type="term" value="C:cytoplasm"/>
    <property type="evidence" value="ECO:0007669"/>
    <property type="project" value="UniProtKB-SubCell"/>
</dbReference>
<keyword evidence="8" id="KW-0963">Cytoplasm</keyword>
<keyword evidence="4 8" id="KW-0067">ATP-binding</keyword>
<evidence type="ECO:0000256" key="7">
    <source>
        <dbReference type="ARBA" id="ARBA00047925"/>
    </source>
</evidence>
<comment type="cofactor">
    <cofactor evidence="8">
        <name>a divalent metal cation</name>
        <dbReference type="ChEBI" id="CHEBI:60240"/>
    </cofactor>
</comment>
<dbReference type="RefSeq" id="WP_012992271.1">
    <property type="nucleotide sequence ID" value="NC_013894.1"/>
</dbReference>
<dbReference type="InterPro" id="IPR016064">
    <property type="entry name" value="NAD/diacylglycerol_kinase_sf"/>
</dbReference>
<dbReference type="eggNOG" id="COG0061">
    <property type="taxonomic scope" value="Bacteria"/>
</dbReference>
<keyword evidence="2 8" id="KW-0547">Nucleotide-binding</keyword>
<dbReference type="GO" id="GO:0003951">
    <property type="term" value="F:NAD+ kinase activity"/>
    <property type="evidence" value="ECO:0007669"/>
    <property type="project" value="UniProtKB-UniRule"/>
</dbReference>
<comment type="similarity">
    <text evidence="8">Belongs to the NAD kinase family.</text>
</comment>
<dbReference type="GO" id="GO:0051287">
    <property type="term" value="F:NAD binding"/>
    <property type="evidence" value="ECO:0007669"/>
    <property type="project" value="UniProtKB-ARBA"/>
</dbReference>
<dbReference type="PANTHER" id="PTHR20275:SF0">
    <property type="entry name" value="NAD KINASE"/>
    <property type="match status" value="1"/>
</dbReference>
<keyword evidence="10" id="KW-1185">Reference proteome</keyword>
<dbReference type="OrthoDB" id="9774737at2"/>
<protein>
    <recommendedName>
        <fullName evidence="8">NAD kinase</fullName>
        <ecNumber evidence="8">2.7.1.23</ecNumber>
    </recommendedName>
    <alternativeName>
        <fullName evidence="8">ATP-dependent NAD kinase</fullName>
    </alternativeName>
</protein>
<dbReference type="HAMAP" id="MF_00361">
    <property type="entry name" value="NAD_kinase"/>
    <property type="match status" value="1"/>
</dbReference>
<reference evidence="10" key="1">
    <citation type="journal article" date="2010" name="Stand. Genomic Sci.">
        <title>Complete genome sequence of Thermocrinis albus type strain (HI 11/12T).</title>
        <authorList>
            <person name="Wirth R."/>
            <person name="Sikorski J."/>
            <person name="Brambilla E."/>
            <person name="Misra M."/>
            <person name="Lapidus A."/>
            <person name="Copeland A."/>
            <person name="Nolan M."/>
            <person name="Lucas S."/>
            <person name="Chen F."/>
            <person name="Tice H."/>
            <person name="Cheng J.F."/>
            <person name="Han C."/>
            <person name="Detter J.C."/>
            <person name="Tapia R."/>
            <person name="Bruce D."/>
            <person name="Goodwin L."/>
            <person name="Pitluck S."/>
            <person name="Pati A."/>
            <person name="Anderson I."/>
            <person name="Ivanova N."/>
            <person name="Mavromatis K."/>
            <person name="Mikhailova N."/>
            <person name="Chen A."/>
            <person name="Palaniappan K."/>
            <person name="Bilek Y."/>
            <person name="Hader T."/>
            <person name="Land M."/>
            <person name="Hauser L."/>
            <person name="Chang Y.J."/>
            <person name="Jeffries C.D."/>
            <person name="Tindall B.J."/>
            <person name="Rohde M."/>
            <person name="Goker M."/>
            <person name="Bristow J."/>
            <person name="Eisen J.A."/>
            <person name="Markowitz V."/>
            <person name="Hugenholtz P."/>
            <person name="Kyrpides N.C."/>
            <person name="Klenk H.P."/>
        </authorList>
    </citation>
    <scope>NUCLEOTIDE SEQUENCE [LARGE SCALE GENOMIC DNA]</scope>
    <source>
        <strain evidence="10">DSM 14484 / JCM 11386 / HI 11/12</strain>
    </source>
</reference>
<accession>D3SM85</accession>
<evidence type="ECO:0000256" key="2">
    <source>
        <dbReference type="ARBA" id="ARBA00022741"/>
    </source>
</evidence>
<feature type="active site" description="Proton acceptor" evidence="8">
    <location>
        <position position="60"/>
    </location>
</feature>
<comment type="function">
    <text evidence="8">Involved in the regulation of the intracellular balance of NAD and NADP, and is a key enzyme in the biosynthesis of NADP. Catalyzes specifically the phosphorylation on 2'-hydroxyl of the adenosine moiety of NAD to yield NADP.</text>
</comment>
<dbReference type="KEGG" id="tal:Thal_1233"/>
<keyword evidence="5 8" id="KW-0521">NADP</keyword>
<dbReference type="GO" id="GO:0006741">
    <property type="term" value="P:NADP+ biosynthetic process"/>
    <property type="evidence" value="ECO:0007669"/>
    <property type="project" value="UniProtKB-UniRule"/>
</dbReference>
<dbReference type="Pfam" id="PF20143">
    <property type="entry name" value="NAD_kinase_C"/>
    <property type="match status" value="1"/>
</dbReference>
<dbReference type="EMBL" id="CP001931">
    <property type="protein sequence ID" value="ADC89865.1"/>
    <property type="molecule type" value="Genomic_DNA"/>
</dbReference>
<feature type="binding site" evidence="8">
    <location>
        <begin position="131"/>
        <end position="132"/>
    </location>
    <ligand>
        <name>NAD(+)</name>
        <dbReference type="ChEBI" id="CHEBI:57540"/>
    </ligand>
</feature>
<dbReference type="FunFam" id="2.60.200.30:FF:000009">
    <property type="entry name" value="Poly(P)/ATP NAD kinase"/>
    <property type="match status" value="1"/>
</dbReference>
<name>D3SM85_THEAH</name>
<proteinExistence type="inferred from homology"/>
<dbReference type="InterPro" id="IPR002504">
    <property type="entry name" value="NADK"/>
</dbReference>
<keyword evidence="3 8" id="KW-0418">Kinase</keyword>
<dbReference type="EC" id="2.7.1.23" evidence="8"/>
<evidence type="ECO:0000313" key="9">
    <source>
        <dbReference type="EMBL" id="ADC89865.1"/>
    </source>
</evidence>
<dbReference type="InterPro" id="IPR017437">
    <property type="entry name" value="ATP-NAD_kinase_PpnK-typ_C"/>
</dbReference>
<feature type="binding site" evidence="8">
    <location>
        <position position="161"/>
    </location>
    <ligand>
        <name>NAD(+)</name>
        <dbReference type="ChEBI" id="CHEBI:57540"/>
    </ligand>
</feature>